<feature type="compositionally biased region" description="Polar residues" evidence="1">
    <location>
        <begin position="113"/>
        <end position="130"/>
    </location>
</feature>
<protein>
    <submittedName>
        <fullName evidence="3">Uncharacterized protein</fullName>
    </submittedName>
</protein>
<comment type="caution">
    <text evidence="3">The sequence shown here is derived from an EMBL/GenBank/DDBJ whole genome shotgun (WGS) entry which is preliminary data.</text>
</comment>
<dbReference type="Proteomes" id="UP000677228">
    <property type="component" value="Unassembled WGS sequence"/>
</dbReference>
<keyword evidence="6" id="KW-1185">Reference proteome</keyword>
<accession>A0A815L0I1</accession>
<dbReference type="Proteomes" id="UP000681722">
    <property type="component" value="Unassembled WGS sequence"/>
</dbReference>
<dbReference type="EMBL" id="CAJNOQ010017473">
    <property type="protein sequence ID" value="CAF1399849.1"/>
    <property type="molecule type" value="Genomic_DNA"/>
</dbReference>
<feature type="region of interest" description="Disordered" evidence="1">
    <location>
        <begin position="91"/>
        <end position="140"/>
    </location>
</feature>
<feature type="compositionally biased region" description="Acidic residues" evidence="1">
    <location>
        <begin position="131"/>
        <end position="140"/>
    </location>
</feature>
<feature type="region of interest" description="Disordered" evidence="1">
    <location>
        <begin position="1"/>
        <end position="26"/>
    </location>
</feature>
<evidence type="ECO:0000313" key="2">
    <source>
        <dbReference type="EMBL" id="CAF1293657.1"/>
    </source>
</evidence>
<dbReference type="EMBL" id="CAJOBA010040671">
    <property type="protein sequence ID" value="CAF4098670.1"/>
    <property type="molecule type" value="Genomic_DNA"/>
</dbReference>
<dbReference type="EMBL" id="CAJNOK010019099">
    <property type="protein sequence ID" value="CAF1293657.1"/>
    <property type="molecule type" value="Genomic_DNA"/>
</dbReference>
<dbReference type="AlphaFoldDB" id="A0A815L0I1"/>
<evidence type="ECO:0000313" key="5">
    <source>
        <dbReference type="EMBL" id="CAF4293812.1"/>
    </source>
</evidence>
<evidence type="ECO:0000256" key="1">
    <source>
        <dbReference type="SAM" id="MobiDB-lite"/>
    </source>
</evidence>
<reference evidence="3" key="1">
    <citation type="submission" date="2021-02" db="EMBL/GenBank/DDBJ databases">
        <authorList>
            <person name="Nowell W R."/>
        </authorList>
    </citation>
    <scope>NUCLEOTIDE SEQUENCE</scope>
</reference>
<organism evidence="3 6">
    <name type="scientific">Didymodactylos carnosus</name>
    <dbReference type="NCBI Taxonomy" id="1234261"/>
    <lineage>
        <taxon>Eukaryota</taxon>
        <taxon>Metazoa</taxon>
        <taxon>Spiralia</taxon>
        <taxon>Gnathifera</taxon>
        <taxon>Rotifera</taxon>
        <taxon>Eurotatoria</taxon>
        <taxon>Bdelloidea</taxon>
        <taxon>Philodinida</taxon>
        <taxon>Philodinidae</taxon>
        <taxon>Didymodactylos</taxon>
    </lineage>
</organism>
<dbReference type="Proteomes" id="UP000663829">
    <property type="component" value="Unassembled WGS sequence"/>
</dbReference>
<gene>
    <name evidence="3" type="ORF">GPM918_LOCUS33210</name>
    <name evidence="2" type="ORF">OVA965_LOCUS28213</name>
    <name evidence="5" type="ORF">SRO942_LOCUS33892</name>
    <name evidence="4" type="ORF">TMI583_LOCUS28963</name>
</gene>
<sequence length="140" mass="15694">MATATQSNKRKKKPTHPYTPPNRVPSDHFLVNFSSIKQTQIVPRSSVRKLTETTTTVLYNKQEIIGKILCSGTNEQCVKFWNESMATIRDISPVAPANEDIGDDDDDKDESIPSAQRPASTILSLNPYTQDNDEDEQITQ</sequence>
<evidence type="ECO:0000313" key="6">
    <source>
        <dbReference type="Proteomes" id="UP000663829"/>
    </source>
</evidence>
<evidence type="ECO:0000313" key="3">
    <source>
        <dbReference type="EMBL" id="CAF1399849.1"/>
    </source>
</evidence>
<evidence type="ECO:0000313" key="4">
    <source>
        <dbReference type="EMBL" id="CAF4098670.1"/>
    </source>
</evidence>
<proteinExistence type="predicted"/>
<dbReference type="Proteomes" id="UP000682733">
    <property type="component" value="Unassembled WGS sequence"/>
</dbReference>
<name>A0A815L0I1_9BILA</name>
<dbReference type="EMBL" id="CAJOBC010082892">
    <property type="protein sequence ID" value="CAF4293812.1"/>
    <property type="molecule type" value="Genomic_DNA"/>
</dbReference>
<feature type="compositionally biased region" description="Acidic residues" evidence="1">
    <location>
        <begin position="100"/>
        <end position="109"/>
    </location>
</feature>